<sequence length="45" mass="5125">MKSIDDSANCQILLCKILIDKLFLAQRGNDRLVVFKFSEHILAFG</sequence>
<dbReference type="AlphaFoldDB" id="A0A377NHZ8"/>
<dbReference type="Proteomes" id="UP000254304">
    <property type="component" value="Unassembled WGS sequence"/>
</dbReference>
<name>A0A377NHZ8_9GAMM</name>
<organism evidence="1 2">
    <name type="scientific">Ewingella americana</name>
    <dbReference type="NCBI Taxonomy" id="41202"/>
    <lineage>
        <taxon>Bacteria</taxon>
        <taxon>Pseudomonadati</taxon>
        <taxon>Pseudomonadota</taxon>
        <taxon>Gammaproteobacteria</taxon>
        <taxon>Enterobacterales</taxon>
        <taxon>Yersiniaceae</taxon>
        <taxon>Ewingella</taxon>
    </lineage>
</organism>
<reference evidence="1 2" key="1">
    <citation type="submission" date="2018-06" db="EMBL/GenBank/DDBJ databases">
        <authorList>
            <consortium name="Pathogen Informatics"/>
            <person name="Doyle S."/>
        </authorList>
    </citation>
    <scope>NUCLEOTIDE SEQUENCE [LARGE SCALE GENOMIC DNA]</scope>
    <source>
        <strain evidence="1 2">NCTC12157</strain>
    </source>
</reference>
<evidence type="ECO:0000313" key="1">
    <source>
        <dbReference type="EMBL" id="STQ45687.1"/>
    </source>
</evidence>
<gene>
    <name evidence="1" type="ORF">NCTC12157_03425</name>
</gene>
<accession>A0A377NHZ8</accession>
<dbReference type="EMBL" id="UGGO01000001">
    <property type="protein sequence ID" value="STQ45687.1"/>
    <property type="molecule type" value="Genomic_DNA"/>
</dbReference>
<evidence type="ECO:0000313" key="2">
    <source>
        <dbReference type="Proteomes" id="UP000254304"/>
    </source>
</evidence>
<proteinExistence type="predicted"/>
<protein>
    <submittedName>
        <fullName evidence="1">Uncharacterized protein</fullName>
    </submittedName>
</protein>